<evidence type="ECO:0000313" key="5">
    <source>
        <dbReference type="EMBL" id="CAH0107530.1"/>
    </source>
</evidence>
<evidence type="ECO:0000259" key="4">
    <source>
        <dbReference type="Pfam" id="PF16173"/>
    </source>
</evidence>
<dbReference type="PROSITE" id="PS51257">
    <property type="entry name" value="PROKAR_LIPOPROTEIN"/>
    <property type="match status" value="1"/>
</dbReference>
<protein>
    <recommendedName>
        <fullName evidence="7">DUF4832 domain-containing protein</fullName>
    </recommendedName>
</protein>
<name>A0A8J2WQC5_9CRUS</name>
<feature type="domain" description="DUF4874" evidence="4">
    <location>
        <begin position="71"/>
        <end position="254"/>
    </location>
</feature>
<sequence>MKIDSVFFALLLLACCHLSLSQRSPTTKKPGSKTAKPTKKGVIPGPSKLSCDQSKPLTFSPLGVDKDLLANPERGFYHHHEIKLAKYEKLSTDEMKQWTKEGVTLALMIFNIEPFVKKPLSENALKNIAADFKLLRTGGMKGIVRFSYNQTGIKGNPDKHNFPKTTDAEKTQLLNHIKQLAPIFKENVDVINVVQIGFIGHWGEWYYSRNYNTELKKGEGWKPTAEQEGYRKEIVKALMEAVPKNRMLQIRYPAAKQKMYGADNLVPGADRTSEHARLGVHNDCFLTDGGDTGTFEPNKEAAQRNWLEKEGLSVMVGGETCAKNKNSGCTEAKKQIEKQRFTYLNTDFNGDVIKEWKSSNCYKYIGNKIGYRFELVKGSLQSTVKKGASFCLSLDIKNSGVAPLYNERPLEIILRDSKTKGSKSVKPIPYQPKVDPRTFLPGKTTSMKVTVQVPADLSSGLYDVIINLPDGSPSLKDVVNYRILFANGENVQDKTNRLNIIGQITIQ</sequence>
<evidence type="ECO:0000256" key="1">
    <source>
        <dbReference type="SAM" id="MobiDB-lite"/>
    </source>
</evidence>
<dbReference type="AlphaFoldDB" id="A0A8J2WQC5"/>
<evidence type="ECO:0000259" key="3">
    <source>
        <dbReference type="Pfam" id="PF16116"/>
    </source>
</evidence>
<evidence type="ECO:0000256" key="2">
    <source>
        <dbReference type="SAM" id="SignalP"/>
    </source>
</evidence>
<dbReference type="EMBL" id="CAKKLH010000277">
    <property type="protein sequence ID" value="CAH0107530.1"/>
    <property type="molecule type" value="Genomic_DNA"/>
</dbReference>
<feature type="region of interest" description="Disordered" evidence="1">
    <location>
        <begin position="23"/>
        <end position="48"/>
    </location>
</feature>
<comment type="caution">
    <text evidence="5">The sequence shown here is derived from an EMBL/GenBank/DDBJ whole genome shotgun (WGS) entry which is preliminary data.</text>
</comment>
<gene>
    <name evidence="5" type="ORF">DGAL_LOCUS10850</name>
</gene>
<dbReference type="Proteomes" id="UP000789390">
    <property type="component" value="Unassembled WGS sequence"/>
</dbReference>
<dbReference type="Pfam" id="PF16173">
    <property type="entry name" value="DUF4874"/>
    <property type="match status" value="1"/>
</dbReference>
<dbReference type="Pfam" id="PF16116">
    <property type="entry name" value="DUF4832"/>
    <property type="match status" value="1"/>
</dbReference>
<feature type="signal peptide" evidence="2">
    <location>
        <begin position="1"/>
        <end position="21"/>
    </location>
</feature>
<dbReference type="InterPro" id="IPR032267">
    <property type="entry name" value="DUF4832"/>
</dbReference>
<dbReference type="OrthoDB" id="6085154at2759"/>
<keyword evidence="6" id="KW-1185">Reference proteome</keyword>
<accession>A0A8J2WQC5</accession>
<keyword evidence="2" id="KW-0732">Signal</keyword>
<reference evidence="5" key="1">
    <citation type="submission" date="2021-11" db="EMBL/GenBank/DDBJ databases">
        <authorList>
            <person name="Schell T."/>
        </authorList>
    </citation>
    <scope>NUCLEOTIDE SEQUENCE</scope>
    <source>
        <strain evidence="5">M5</strain>
    </source>
</reference>
<organism evidence="5 6">
    <name type="scientific">Daphnia galeata</name>
    <dbReference type="NCBI Taxonomy" id="27404"/>
    <lineage>
        <taxon>Eukaryota</taxon>
        <taxon>Metazoa</taxon>
        <taxon>Ecdysozoa</taxon>
        <taxon>Arthropoda</taxon>
        <taxon>Crustacea</taxon>
        <taxon>Branchiopoda</taxon>
        <taxon>Diplostraca</taxon>
        <taxon>Cladocera</taxon>
        <taxon>Anomopoda</taxon>
        <taxon>Daphniidae</taxon>
        <taxon>Daphnia</taxon>
    </lineage>
</organism>
<dbReference type="InterPro" id="IPR032379">
    <property type="entry name" value="DUF4874"/>
</dbReference>
<evidence type="ECO:0000313" key="6">
    <source>
        <dbReference type="Proteomes" id="UP000789390"/>
    </source>
</evidence>
<feature type="domain" description="DUF4832" evidence="3">
    <location>
        <begin position="277"/>
        <end position="487"/>
    </location>
</feature>
<feature type="chain" id="PRO_5035243205" description="DUF4832 domain-containing protein" evidence="2">
    <location>
        <begin position="22"/>
        <end position="507"/>
    </location>
</feature>
<evidence type="ECO:0008006" key="7">
    <source>
        <dbReference type="Google" id="ProtNLM"/>
    </source>
</evidence>
<proteinExistence type="predicted"/>